<dbReference type="AlphaFoldDB" id="A0A0X8JHI0"/>
<keyword evidence="10" id="KW-1185">Reference proteome</keyword>
<comment type="similarity">
    <text evidence="2">Belongs to the BMP lipoprotein family.</text>
</comment>
<keyword evidence="3" id="KW-1003">Cell membrane</keyword>
<dbReference type="STRING" id="44742.AXF13_01550"/>
<organism evidence="9 10">
    <name type="scientific">Desulfovibrio fairfieldensis</name>
    <dbReference type="NCBI Taxonomy" id="44742"/>
    <lineage>
        <taxon>Bacteria</taxon>
        <taxon>Pseudomonadati</taxon>
        <taxon>Thermodesulfobacteriota</taxon>
        <taxon>Desulfovibrionia</taxon>
        <taxon>Desulfovibrionales</taxon>
        <taxon>Desulfovibrionaceae</taxon>
        <taxon>Desulfovibrio</taxon>
    </lineage>
</organism>
<feature type="signal peptide" evidence="7">
    <location>
        <begin position="1"/>
        <end position="30"/>
    </location>
</feature>
<accession>A0A0X8JHI0</accession>
<dbReference type="PANTHER" id="PTHR34296">
    <property type="entry name" value="TRANSCRIPTIONAL ACTIVATOR PROTEIN MED"/>
    <property type="match status" value="1"/>
</dbReference>
<dbReference type="PANTHER" id="PTHR34296:SF2">
    <property type="entry name" value="ABC TRANSPORTER GUANOSINE-BINDING PROTEIN NUPN"/>
    <property type="match status" value="1"/>
</dbReference>
<name>A0A0X8JHI0_9BACT</name>
<evidence type="ECO:0000259" key="8">
    <source>
        <dbReference type="Pfam" id="PF02608"/>
    </source>
</evidence>
<dbReference type="SUPFAM" id="SSF53822">
    <property type="entry name" value="Periplasmic binding protein-like I"/>
    <property type="match status" value="1"/>
</dbReference>
<evidence type="ECO:0000256" key="6">
    <source>
        <dbReference type="ARBA" id="ARBA00023288"/>
    </source>
</evidence>
<keyword evidence="6" id="KW-0449">Lipoprotein</keyword>
<evidence type="ECO:0000256" key="3">
    <source>
        <dbReference type="ARBA" id="ARBA00022475"/>
    </source>
</evidence>
<protein>
    <recommendedName>
        <fullName evidence="8">ABC transporter substrate-binding protein PnrA-like domain-containing protein</fullName>
    </recommendedName>
</protein>
<proteinExistence type="inferred from homology"/>
<gene>
    <name evidence="9" type="ORF">AXF13_01550</name>
</gene>
<evidence type="ECO:0000313" key="10">
    <source>
        <dbReference type="Proteomes" id="UP000069241"/>
    </source>
</evidence>
<dbReference type="InterPro" id="IPR003760">
    <property type="entry name" value="PnrA-like"/>
</dbReference>
<dbReference type="InterPro" id="IPR050957">
    <property type="entry name" value="BMP_lipoprotein"/>
</dbReference>
<evidence type="ECO:0000256" key="5">
    <source>
        <dbReference type="ARBA" id="ARBA00023136"/>
    </source>
</evidence>
<dbReference type="InterPro" id="IPR028082">
    <property type="entry name" value="Peripla_BP_I"/>
</dbReference>
<evidence type="ECO:0000256" key="2">
    <source>
        <dbReference type="ARBA" id="ARBA00008610"/>
    </source>
</evidence>
<feature type="domain" description="ABC transporter substrate-binding protein PnrA-like" evidence="8">
    <location>
        <begin position="61"/>
        <end position="321"/>
    </location>
</feature>
<dbReference type="Pfam" id="PF02608">
    <property type="entry name" value="Bmp"/>
    <property type="match status" value="1"/>
</dbReference>
<evidence type="ECO:0000256" key="4">
    <source>
        <dbReference type="ARBA" id="ARBA00022729"/>
    </source>
</evidence>
<keyword evidence="4 7" id="KW-0732">Signal</keyword>
<dbReference type="EMBL" id="CP014229">
    <property type="protein sequence ID" value="AMD88905.1"/>
    <property type="molecule type" value="Genomic_DNA"/>
</dbReference>
<sequence length="364" mass="38641">MPLFYQQRAVARLFGLLLAVLVFAAGTALAGPPAQSAQSGENASAASPLRVTLLLEHDGGQPWTDLLRAGLAKAERDFPLQTKVLVAPPESDQQETFRQAARESDLVLVASDRLHEILRNNAANFRKTMFGCIDAGIRAPNIMSVTFADEQAAYLAGAAAAMLTGRTGLPGINRDKTVGWLSGEDTPALRSLFSGFSGGAQLIDPEIRVINAVAGSFTDARAARGEARRLLDQGADVLALAAGAGNEGALAEARERGIYIVGLDTDQAQVLPGHVLTSILKRADRAVYEIVADASRGNFQGKKIITYDLSNDGVGITDPRAFTAAAGQNAPPDLERRLKELRAELLSGSIRLKSLRARTLCDCL</sequence>
<keyword evidence="5" id="KW-0472">Membrane</keyword>
<reference evidence="10" key="1">
    <citation type="submission" date="2016-02" db="EMBL/GenBank/DDBJ databases">
        <authorList>
            <person name="Holder M.E."/>
            <person name="Ajami N.J."/>
            <person name="Petrosino J.F."/>
        </authorList>
    </citation>
    <scope>NUCLEOTIDE SEQUENCE [LARGE SCALE GENOMIC DNA]</scope>
    <source>
        <strain evidence="10">CCUG 45958</strain>
    </source>
</reference>
<evidence type="ECO:0000256" key="1">
    <source>
        <dbReference type="ARBA" id="ARBA00004193"/>
    </source>
</evidence>
<dbReference type="Proteomes" id="UP000069241">
    <property type="component" value="Chromosome"/>
</dbReference>
<feature type="chain" id="PRO_5007067416" description="ABC transporter substrate-binding protein PnrA-like domain-containing protein" evidence="7">
    <location>
        <begin position="31"/>
        <end position="364"/>
    </location>
</feature>
<comment type="subcellular location">
    <subcellularLocation>
        <location evidence="1">Cell membrane</location>
        <topology evidence="1">Lipid-anchor</topology>
    </subcellularLocation>
</comment>
<evidence type="ECO:0000313" key="9">
    <source>
        <dbReference type="EMBL" id="AMD88905.1"/>
    </source>
</evidence>
<dbReference type="KEGG" id="dfi:AXF13_01550"/>
<evidence type="ECO:0000256" key="7">
    <source>
        <dbReference type="SAM" id="SignalP"/>
    </source>
</evidence>
<dbReference type="GO" id="GO:0005886">
    <property type="term" value="C:plasma membrane"/>
    <property type="evidence" value="ECO:0007669"/>
    <property type="project" value="UniProtKB-SubCell"/>
</dbReference>
<dbReference type="Gene3D" id="3.40.50.2300">
    <property type="match status" value="2"/>
</dbReference>
<dbReference type="RefSeq" id="WP_062251386.1">
    <property type="nucleotide sequence ID" value="NZ_CP014229.1"/>
</dbReference>